<evidence type="ECO:0000256" key="2">
    <source>
        <dbReference type="ARBA" id="ARBA00006734"/>
    </source>
</evidence>
<dbReference type="GO" id="GO:0004660">
    <property type="term" value="F:protein farnesyltransferase activity"/>
    <property type="evidence" value="ECO:0007669"/>
    <property type="project" value="UniProtKB-EC"/>
</dbReference>
<dbReference type="GO" id="GO:0004662">
    <property type="term" value="F:CAAX-protein geranylgeranyltransferase activity"/>
    <property type="evidence" value="ECO:0007669"/>
    <property type="project" value="UniProtKB-EC"/>
</dbReference>
<organism evidence="14 15">
    <name type="scientific">Heterodera trifolii</name>
    <dbReference type="NCBI Taxonomy" id="157864"/>
    <lineage>
        <taxon>Eukaryota</taxon>
        <taxon>Metazoa</taxon>
        <taxon>Ecdysozoa</taxon>
        <taxon>Nematoda</taxon>
        <taxon>Chromadorea</taxon>
        <taxon>Rhabditida</taxon>
        <taxon>Tylenchina</taxon>
        <taxon>Tylenchomorpha</taxon>
        <taxon>Tylenchoidea</taxon>
        <taxon>Heteroderidae</taxon>
        <taxon>Heteroderinae</taxon>
        <taxon>Heterodera</taxon>
    </lineage>
</organism>
<comment type="cofactor">
    <cofactor evidence="1">
        <name>Mg(2+)</name>
        <dbReference type="ChEBI" id="CHEBI:18420"/>
    </cofactor>
</comment>
<comment type="caution">
    <text evidence="14">The sequence shown here is derived from an EMBL/GenBank/DDBJ whole genome shotgun (WGS) entry which is preliminary data.</text>
</comment>
<dbReference type="PROSITE" id="PS51147">
    <property type="entry name" value="PFTA"/>
    <property type="match status" value="5"/>
</dbReference>
<comment type="similarity">
    <text evidence="2">Belongs to the protein prenyltransferase subunit alpha family.</text>
</comment>
<evidence type="ECO:0000256" key="7">
    <source>
        <dbReference type="ARBA" id="ARBA00022737"/>
    </source>
</evidence>
<keyword evidence="5" id="KW-0637">Prenyltransferase</keyword>
<dbReference type="PANTHER" id="PTHR11129">
    <property type="entry name" value="PROTEIN FARNESYLTRANSFERASE ALPHA SUBUNIT/RAB GERANYLGERANYL TRANSFERASE ALPHA SUBUNIT"/>
    <property type="match status" value="1"/>
</dbReference>
<evidence type="ECO:0000256" key="11">
    <source>
        <dbReference type="ARBA" id="ARBA00042436"/>
    </source>
</evidence>
<evidence type="ECO:0000256" key="5">
    <source>
        <dbReference type="ARBA" id="ARBA00022602"/>
    </source>
</evidence>
<dbReference type="Gene3D" id="1.25.40.120">
    <property type="entry name" value="Protein prenylyltransferase"/>
    <property type="match status" value="1"/>
</dbReference>
<dbReference type="EMBL" id="JBICBT010000818">
    <property type="protein sequence ID" value="KAL3099124.1"/>
    <property type="molecule type" value="Genomic_DNA"/>
</dbReference>
<name>A0ABD2K8N7_9BILA</name>
<sequence>MNPSSPVGYIPLLYRDRPEWRDVTPIYNSAEENAVVRIATSEEFDDAFAYLRAVMNANELSERTLELTQTCIAQNPANYSVWLYRRAILRALNKDVSKELRYCEEVIIENPKNYQVWHNRKTLVDESGIYAAELPFIAQQLHDEPKNYHAWQHRQWVVQRFDLFNEQEMDFASVCLFADVFNNSAWNYRYFIGAQLSNGFTDQAFVDREVGYALDCIRKAPGNESVWSYLFGILINDSLGTDRPEIVRCCDELLARQPPCNSSHLFQFLIDKIGDKMRENAVANEQQLAEMAQKGGEYLDVLERIDPIRHNFWKYRRAQLQTLADSVKFNSSNNANAAAAASA</sequence>
<evidence type="ECO:0000256" key="8">
    <source>
        <dbReference type="ARBA" id="ARBA00022842"/>
    </source>
</evidence>
<evidence type="ECO:0000256" key="6">
    <source>
        <dbReference type="ARBA" id="ARBA00022679"/>
    </source>
</evidence>
<evidence type="ECO:0000256" key="13">
    <source>
        <dbReference type="ARBA" id="ARBA00043219"/>
    </source>
</evidence>
<evidence type="ECO:0000313" key="14">
    <source>
        <dbReference type="EMBL" id="KAL3099124.1"/>
    </source>
</evidence>
<dbReference type="PANTHER" id="PTHR11129:SF1">
    <property type="entry name" value="PROTEIN FARNESYLTRANSFERASE_GERANYLGERANYLTRANSFERASE TYPE-1 SUBUNIT ALPHA"/>
    <property type="match status" value="1"/>
</dbReference>
<protein>
    <recommendedName>
        <fullName evidence="9">Protein farnesyltransferase/geranylgeranyltransferase type-1 subunit alpha</fullName>
        <ecNumber evidence="4">2.5.1.58</ecNumber>
        <ecNumber evidence="3">2.5.1.59</ecNumber>
    </recommendedName>
    <alternativeName>
        <fullName evidence="12">CAAX farnesyltransferase subunit alpha</fullName>
    </alternativeName>
    <alternativeName>
        <fullName evidence="11">FTase-alpha</fullName>
    </alternativeName>
    <alternativeName>
        <fullName evidence="10">Ras proteins prenyltransferase subunit alpha</fullName>
    </alternativeName>
    <alternativeName>
        <fullName evidence="13">Type I protein geranyl-geranyltransferase subunit alpha</fullName>
    </alternativeName>
</protein>
<keyword evidence="7" id="KW-0677">Repeat</keyword>
<dbReference type="Pfam" id="PF01239">
    <property type="entry name" value="PPTA"/>
    <property type="match status" value="5"/>
</dbReference>
<keyword evidence="6" id="KW-0808">Transferase</keyword>
<dbReference type="InterPro" id="IPR002088">
    <property type="entry name" value="Prenyl_trans_a"/>
</dbReference>
<gene>
    <name evidence="14" type="ORF">niasHT_025568</name>
</gene>
<evidence type="ECO:0000256" key="9">
    <source>
        <dbReference type="ARBA" id="ARBA00040965"/>
    </source>
</evidence>
<keyword evidence="8" id="KW-0460">Magnesium</keyword>
<reference evidence="14 15" key="1">
    <citation type="submission" date="2024-10" db="EMBL/GenBank/DDBJ databases">
        <authorList>
            <person name="Kim D."/>
        </authorList>
    </citation>
    <scope>NUCLEOTIDE SEQUENCE [LARGE SCALE GENOMIC DNA]</scope>
    <source>
        <strain evidence="14">BH-2024</strain>
    </source>
</reference>
<dbReference type="Proteomes" id="UP001620626">
    <property type="component" value="Unassembled WGS sequence"/>
</dbReference>
<evidence type="ECO:0000256" key="3">
    <source>
        <dbReference type="ARBA" id="ARBA00012700"/>
    </source>
</evidence>
<dbReference type="SUPFAM" id="SSF48439">
    <property type="entry name" value="Protein prenylyltransferase"/>
    <property type="match status" value="1"/>
</dbReference>
<dbReference type="EC" id="2.5.1.58" evidence="4"/>
<evidence type="ECO:0000256" key="10">
    <source>
        <dbReference type="ARBA" id="ARBA00041392"/>
    </source>
</evidence>
<dbReference type="EC" id="2.5.1.59" evidence="3"/>
<dbReference type="AlphaFoldDB" id="A0ABD2K8N7"/>
<evidence type="ECO:0000256" key="4">
    <source>
        <dbReference type="ARBA" id="ARBA00012702"/>
    </source>
</evidence>
<evidence type="ECO:0000256" key="1">
    <source>
        <dbReference type="ARBA" id="ARBA00001946"/>
    </source>
</evidence>
<keyword evidence="15" id="KW-1185">Reference proteome</keyword>
<proteinExistence type="inferred from homology"/>
<accession>A0ABD2K8N7</accession>
<evidence type="ECO:0000313" key="15">
    <source>
        <dbReference type="Proteomes" id="UP001620626"/>
    </source>
</evidence>
<evidence type="ECO:0000256" key="12">
    <source>
        <dbReference type="ARBA" id="ARBA00043086"/>
    </source>
</evidence>